<reference evidence="3" key="3">
    <citation type="submission" date="2019-06" db="EMBL/GenBank/DDBJ databases">
        <authorList>
            <person name="Poynton C."/>
            <person name="Hasenbein S."/>
            <person name="Benoit J.B."/>
            <person name="Sepulveda M.S."/>
            <person name="Poelchau M.F."/>
            <person name="Murali S.C."/>
            <person name="Chen S."/>
            <person name="Glastad K.M."/>
            <person name="Werren J.H."/>
            <person name="Vineis J.H."/>
            <person name="Bowen J.L."/>
            <person name="Friedrich M."/>
            <person name="Jones J."/>
            <person name="Robertson H.M."/>
            <person name="Feyereisen R."/>
            <person name="Mechler-Hickson A."/>
            <person name="Mathers N."/>
            <person name="Lee C.E."/>
            <person name="Colbourne J.K."/>
            <person name="Biales A."/>
            <person name="Johnston J.S."/>
            <person name="Wellborn G.A."/>
            <person name="Rosendale A.J."/>
            <person name="Cridge A.G."/>
            <person name="Munoz-Torres M.C."/>
            <person name="Bain P.A."/>
            <person name="Manny A.R."/>
            <person name="Major K.M."/>
            <person name="Lambert F.N."/>
            <person name="Vulpe C.D."/>
            <person name="Tuck P."/>
            <person name="Blalock B.J."/>
            <person name="Lin Y.-Y."/>
            <person name="Smith M.E."/>
            <person name="Ochoa-Acuna H."/>
            <person name="Chen M.-J.M."/>
            <person name="Childers C.P."/>
            <person name="Qu J."/>
            <person name="Dugan S."/>
            <person name="Lee S.L."/>
            <person name="Chao H."/>
            <person name="Dinh H."/>
            <person name="Han Y."/>
            <person name="Doddapaneni H."/>
            <person name="Worley K.C."/>
            <person name="Muzny D.M."/>
            <person name="Gibbs R.A."/>
            <person name="Richards S."/>
        </authorList>
    </citation>
    <scope>NUCLEOTIDE SEQUENCE</scope>
    <source>
        <strain evidence="3">HAZT.00-mixed</strain>
        <tissue evidence="3">Whole organism</tissue>
    </source>
</reference>
<dbReference type="AlphaFoldDB" id="A0A6A0GSI5"/>
<accession>A0A6A0GSI5</accession>
<evidence type="ECO:0000256" key="1">
    <source>
        <dbReference type="SAM" id="Coils"/>
    </source>
</evidence>
<feature type="region of interest" description="Disordered" evidence="2">
    <location>
        <begin position="1"/>
        <end position="37"/>
    </location>
</feature>
<organism evidence="3">
    <name type="scientific">Hyalella azteca</name>
    <name type="common">Amphipod</name>
    <dbReference type="NCBI Taxonomy" id="294128"/>
    <lineage>
        <taxon>Eukaryota</taxon>
        <taxon>Metazoa</taxon>
        <taxon>Ecdysozoa</taxon>
        <taxon>Arthropoda</taxon>
        <taxon>Crustacea</taxon>
        <taxon>Multicrustacea</taxon>
        <taxon>Malacostraca</taxon>
        <taxon>Eumalacostraca</taxon>
        <taxon>Peracarida</taxon>
        <taxon>Amphipoda</taxon>
        <taxon>Senticaudata</taxon>
        <taxon>Talitrida</taxon>
        <taxon>Talitroidea</taxon>
        <taxon>Hyalellidae</taxon>
        <taxon>Hyalella</taxon>
    </lineage>
</organism>
<feature type="compositionally biased region" description="Basic and acidic residues" evidence="2">
    <location>
        <begin position="292"/>
        <end position="307"/>
    </location>
</feature>
<feature type="compositionally biased region" description="Pro residues" evidence="2">
    <location>
        <begin position="15"/>
        <end position="29"/>
    </location>
</feature>
<reference evidence="3" key="1">
    <citation type="submission" date="2014-08" db="EMBL/GenBank/DDBJ databases">
        <authorList>
            <person name="Murali S."/>
            <person name="Richards S."/>
            <person name="Bandaranaike D."/>
            <person name="Bellair M."/>
            <person name="Blankenburg K."/>
            <person name="Chao H."/>
            <person name="Dinh H."/>
            <person name="Doddapaneni H."/>
            <person name="Dugan-Rocha S."/>
            <person name="Elkadiri S."/>
            <person name="Gnanaolivu R."/>
            <person name="Hughes D."/>
            <person name="Lee S."/>
            <person name="Li M."/>
            <person name="Ming W."/>
            <person name="Munidasa M."/>
            <person name="Muniz J."/>
            <person name="Nguyen L."/>
            <person name="Osuji N."/>
            <person name="Pu L.-L."/>
            <person name="Puazo M."/>
            <person name="Skinner E."/>
            <person name="Qu C."/>
            <person name="Quiroz J."/>
            <person name="Raj R."/>
            <person name="Weissenberger G."/>
            <person name="Xin Y."/>
            <person name="Zou X."/>
            <person name="Han Y."/>
            <person name="Worley K."/>
            <person name="Muzny D."/>
            <person name="Gibbs R."/>
        </authorList>
    </citation>
    <scope>NUCLEOTIDE SEQUENCE</scope>
    <source>
        <strain evidence="3">HAZT.00-mixed</strain>
        <tissue evidence="3">Whole organism</tissue>
    </source>
</reference>
<name>A0A6A0GSI5_HYAAZ</name>
<dbReference type="Proteomes" id="UP000711488">
    <property type="component" value="Unassembled WGS sequence"/>
</dbReference>
<keyword evidence="1" id="KW-0175">Coiled coil</keyword>
<dbReference type="EMBL" id="JQDR03015393">
    <property type="protein sequence ID" value="KAA0186723.1"/>
    <property type="molecule type" value="Genomic_DNA"/>
</dbReference>
<feature type="coiled-coil region" evidence="1">
    <location>
        <begin position="100"/>
        <end position="174"/>
    </location>
</feature>
<feature type="region of interest" description="Disordered" evidence="2">
    <location>
        <begin position="207"/>
        <end position="333"/>
    </location>
</feature>
<evidence type="ECO:0000313" key="3">
    <source>
        <dbReference type="EMBL" id="KAA0186723.1"/>
    </source>
</evidence>
<gene>
    <name evidence="3" type="ORF">HAZT_HAZT005071</name>
</gene>
<comment type="caution">
    <text evidence="3">The sequence shown here is derived from an EMBL/GenBank/DDBJ whole genome shotgun (WGS) entry which is preliminary data.</text>
</comment>
<reference evidence="3" key="2">
    <citation type="journal article" date="2018" name="Environ. Sci. Technol.">
        <title>The Toxicogenome of Hyalella azteca: A Model for Sediment Ecotoxicology and Evolutionary Toxicology.</title>
        <authorList>
            <person name="Poynton H.C."/>
            <person name="Hasenbein S."/>
            <person name="Benoit J.B."/>
            <person name="Sepulveda M.S."/>
            <person name="Poelchau M.F."/>
            <person name="Hughes D.S.T."/>
            <person name="Murali S.C."/>
            <person name="Chen S."/>
            <person name="Glastad K.M."/>
            <person name="Goodisman M.A.D."/>
            <person name="Werren J.H."/>
            <person name="Vineis J.H."/>
            <person name="Bowen J.L."/>
            <person name="Friedrich M."/>
            <person name="Jones J."/>
            <person name="Robertson H.M."/>
            <person name="Feyereisen R."/>
            <person name="Mechler-Hickson A."/>
            <person name="Mathers N."/>
            <person name="Lee C.E."/>
            <person name="Colbourne J.K."/>
            <person name="Biales A."/>
            <person name="Johnston J.S."/>
            <person name="Wellborn G.A."/>
            <person name="Rosendale A.J."/>
            <person name="Cridge A.G."/>
            <person name="Munoz-Torres M.C."/>
            <person name="Bain P.A."/>
            <person name="Manny A.R."/>
            <person name="Major K.M."/>
            <person name="Lambert F.N."/>
            <person name="Vulpe C.D."/>
            <person name="Tuck P."/>
            <person name="Blalock B.J."/>
            <person name="Lin Y.Y."/>
            <person name="Smith M.E."/>
            <person name="Ochoa-Acuna H."/>
            <person name="Chen M.M."/>
            <person name="Childers C.P."/>
            <person name="Qu J."/>
            <person name="Dugan S."/>
            <person name="Lee S.L."/>
            <person name="Chao H."/>
            <person name="Dinh H."/>
            <person name="Han Y."/>
            <person name="Doddapaneni H."/>
            <person name="Worley K.C."/>
            <person name="Muzny D.M."/>
            <person name="Gibbs R.A."/>
            <person name="Richards S."/>
        </authorList>
    </citation>
    <scope>NUCLEOTIDE SEQUENCE</scope>
    <source>
        <strain evidence="3">HAZT.00-mixed</strain>
        <tissue evidence="3">Whole organism</tissue>
    </source>
</reference>
<protein>
    <submittedName>
        <fullName evidence="3">Uncharacterized protein</fullName>
    </submittedName>
</protein>
<sequence length="404" mass="45283">MLPSDAPDDHGLYQPPRPPLPAPTPYTHPRPPRAAHQHNNIPLQQHVTPLHQQQHAASLLHQQQHVSSLHQQQQQHVTSLLHQQHVIPLHQPQHMHIVHQQQLQLQQQLQQQQLQQQQLQQQQLQQQQLQQQQLQQQQLQQQQLQQQQLQQQQLQQQQLQHQQQQQQLQGQQELQQQYSASHGLDYSAPPGLDSPVYYTVAPQHISRYPPFQPSQQYRPPPNPRVGAAGLPPSMAGPDDLPILRTTHPRSPLGGPGSLSCPTSLSEQGAAPPVWTPRVAHPTPAMPPIPDPPRVDHHPQSEEHELKTRSLPTRCSHKPPRPGGTGGEKGAGGGRVCEEDGFYYSPTVEEDGVEENLFGSSEDLSSGSSILEKLMVWAYYSDPEEETSEAGEELVCSSGLLYGLL</sequence>
<feature type="compositionally biased region" description="Gly residues" evidence="2">
    <location>
        <begin position="322"/>
        <end position="333"/>
    </location>
</feature>
<proteinExistence type="predicted"/>
<evidence type="ECO:0000256" key="2">
    <source>
        <dbReference type="SAM" id="MobiDB-lite"/>
    </source>
</evidence>